<dbReference type="Pfam" id="PF19314">
    <property type="entry name" value="DUF5917"/>
    <property type="match status" value="1"/>
</dbReference>
<dbReference type="InterPro" id="IPR045669">
    <property type="entry name" value="FHIP_C"/>
</dbReference>
<evidence type="ECO:0000256" key="2">
    <source>
        <dbReference type="SAM" id="MobiDB-lite"/>
    </source>
</evidence>
<feature type="compositionally biased region" description="Acidic residues" evidence="2">
    <location>
        <begin position="941"/>
        <end position="956"/>
    </location>
</feature>
<dbReference type="Pfam" id="PF10257">
    <property type="entry name" value="RAI16-like"/>
    <property type="match status" value="1"/>
</dbReference>
<reference evidence="4 5" key="1">
    <citation type="submission" date="2015-10" db="EMBL/GenBank/DDBJ databases">
        <title>Genome analyses suggest a sexual origin of heterokaryosis in a supposedly ancient asexual fungus.</title>
        <authorList>
            <person name="Ropars J."/>
            <person name="Sedzielewska K."/>
            <person name="Noel J."/>
            <person name="Charron P."/>
            <person name="Farinelli L."/>
            <person name="Marton T."/>
            <person name="Kruger M."/>
            <person name="Pelin A."/>
            <person name="Brachmann A."/>
            <person name="Corradi N."/>
        </authorList>
    </citation>
    <scope>NUCLEOTIDE SEQUENCE [LARGE SCALE GENOMIC DNA]</scope>
    <source>
        <strain evidence="4 5">A4</strain>
    </source>
</reference>
<dbReference type="AlphaFoldDB" id="A0A2I1G268"/>
<sequence>MDYFKNLKSRITPQKTQPTHAEQLAKFRKAWIHIENHFNNDDKKPIASHVDQTEISQHLKTMVDLLADEGLMLEDVNTGLCMEEFLRNNILKELVALAKPDVPKGIRGEIIRTVAQMINLLDDRFLVHNAVHQPTVQLLRTCVHDEGERYDEDLVDLMYIICSKIHAFPDLLNIFFHDTHWLTTPQKAYIKKEAGQASFSSNSSQDGNFDDGASISTNINTSATKTTEFTEEQEKPEYEFLLFTYLLQFLHREGKSGEYARYGLLFIIELAKGPLGDFILESDFATIMAAGLGALYSQLPRKLMVKSSSGGLTNATLLGFGDNTFAELDRLRSGGIEVSSSPVFKSQLDSFLKLLEFCQDVLNICPNVEISIALLKNVKTHFLESILYPSILECSDTDGSAVAVISYIDIIMQTLNQEELVDVVVGFLMDSDGDDEDFWKQTTTTSKIAKRQSTINLFEGIENNQIKSSPYFISTGRFTLKDLIFSRLRSSSQQAVIATLKLLHTVISKHCRYSLKLLNIELDENATCFPRPNYLLESSFNVEQPGPTSSGQPKLTTISHHLRELDLFFDLISAIDPTQNMEIFTNGYDSYVRDAEMIIEADRCYINGQDVEWTEDGPIRPKSNKSNRQKLLTYNPGKGAESAFKCMSKVPKHRLVPTNPGDSLLQILVGTLSNFFAHSPELNLTLTGVLSALSVCPYRSLEGWLVFSGVDRLDNRRDSSTKDFERLQHEPKNLEPSFGINNQEGISTSDGDDKVIDDFDEDDDRSVDYNADKSPSAAKAIGATPMWTNFPPFFTIFKTLTQQVDYYRSEIDGFNQFLEDRRNGLLDADDEIDENFFKQQPTFPPRTPTKKNSSSTSVNSSSSSRTRRNTAHSSSSANHPPRRTNSLSRTESSINSPLSSFSKSSPASSSNISTPLSTHFAKTESIKIQPLFPTHFVNEEEEEDPIDYGDEDDEDGLASRKQTRTKTKETKPKEITLSTLLNNVVILEEAIKELVAIVQVRRSLGKFACKLFNLRLECPGWSDHTFFAFFAIFSHFWCDRIFWQNFTFFTLSAVN</sequence>
<organism evidence="4 5">
    <name type="scientific">Rhizophagus irregularis</name>
    <dbReference type="NCBI Taxonomy" id="588596"/>
    <lineage>
        <taxon>Eukaryota</taxon>
        <taxon>Fungi</taxon>
        <taxon>Fungi incertae sedis</taxon>
        <taxon>Mucoromycota</taxon>
        <taxon>Glomeromycotina</taxon>
        <taxon>Glomeromycetes</taxon>
        <taxon>Glomerales</taxon>
        <taxon>Glomeraceae</taxon>
        <taxon>Rhizophagus</taxon>
    </lineage>
</organism>
<feature type="region of interest" description="Disordered" evidence="2">
    <location>
        <begin position="836"/>
        <end position="916"/>
    </location>
</feature>
<feature type="domain" description="FHF complex subunit HOOK-interacting protein C-terminal" evidence="3">
    <location>
        <begin position="662"/>
        <end position="708"/>
    </location>
</feature>
<feature type="compositionally biased region" description="Low complexity" evidence="2">
    <location>
        <begin position="850"/>
        <end position="864"/>
    </location>
</feature>
<accession>A0A2I1G268</accession>
<dbReference type="PANTHER" id="PTHR21705:SF11">
    <property type="entry name" value="FHIP FAMILY PROTEIN CG3558"/>
    <property type="match status" value="1"/>
</dbReference>
<evidence type="ECO:0000259" key="3">
    <source>
        <dbReference type="Pfam" id="PF19314"/>
    </source>
</evidence>
<comment type="similarity">
    <text evidence="1">Belongs to the FHIP family.</text>
</comment>
<protein>
    <recommendedName>
        <fullName evidence="3">FHF complex subunit HOOK-interacting protein C-terminal domain-containing protein</fullName>
    </recommendedName>
</protein>
<keyword evidence="5" id="KW-1185">Reference proteome</keyword>
<dbReference type="VEuPathDB" id="FungiDB:FUN_021608"/>
<dbReference type="InterPro" id="IPR019384">
    <property type="entry name" value="FHIP"/>
</dbReference>
<dbReference type="Proteomes" id="UP000234323">
    <property type="component" value="Unassembled WGS sequence"/>
</dbReference>
<feature type="compositionally biased region" description="Polar residues" evidence="2">
    <location>
        <begin position="739"/>
        <end position="749"/>
    </location>
</feature>
<name>A0A2I1G268_9GLOM</name>
<dbReference type="EMBL" id="LLXI01000112">
    <property type="protein sequence ID" value="PKY40671.1"/>
    <property type="molecule type" value="Genomic_DNA"/>
</dbReference>
<evidence type="ECO:0000313" key="4">
    <source>
        <dbReference type="EMBL" id="PKY40671.1"/>
    </source>
</evidence>
<dbReference type="VEuPathDB" id="FungiDB:RhiirA1_437493"/>
<comment type="caution">
    <text evidence="4">The sequence shown here is derived from an EMBL/GenBank/DDBJ whole genome shotgun (WGS) entry which is preliminary data.</text>
</comment>
<dbReference type="VEuPathDB" id="FungiDB:RhiirFUN_003453"/>
<gene>
    <name evidence="4" type="ORF">RhiirA4_440810</name>
</gene>
<evidence type="ECO:0000256" key="1">
    <source>
        <dbReference type="ARBA" id="ARBA00024336"/>
    </source>
</evidence>
<feature type="region of interest" description="Disordered" evidence="2">
    <location>
        <begin position="941"/>
        <end position="968"/>
    </location>
</feature>
<feature type="compositionally biased region" description="Low complexity" evidence="2">
    <location>
        <begin position="892"/>
        <end position="916"/>
    </location>
</feature>
<feature type="region of interest" description="Disordered" evidence="2">
    <location>
        <begin position="733"/>
        <end position="754"/>
    </location>
</feature>
<proteinExistence type="inferred from homology"/>
<evidence type="ECO:0000313" key="5">
    <source>
        <dbReference type="Proteomes" id="UP000234323"/>
    </source>
</evidence>
<dbReference type="PANTHER" id="PTHR21705">
    <property type="entry name" value="RAI16 PROTEIN-RELATED"/>
    <property type="match status" value="1"/>
</dbReference>